<dbReference type="GO" id="GO:0005737">
    <property type="term" value="C:cytoplasm"/>
    <property type="evidence" value="ECO:0007669"/>
    <property type="project" value="TreeGrafter"/>
</dbReference>
<proteinExistence type="inferred from homology"/>
<feature type="domain" description="Glycosyl hydrolase family 32 N-terminal" evidence="5">
    <location>
        <begin position="42"/>
        <end position="344"/>
    </location>
</feature>
<keyword evidence="3 4" id="KW-0326">Glycosidase</keyword>
<dbReference type="Gene3D" id="2.115.10.20">
    <property type="entry name" value="Glycosyl hydrolase domain, family 43"/>
    <property type="match status" value="1"/>
</dbReference>
<dbReference type="InterPro" id="IPR013320">
    <property type="entry name" value="ConA-like_dom_sf"/>
</dbReference>
<evidence type="ECO:0000256" key="2">
    <source>
        <dbReference type="ARBA" id="ARBA00022801"/>
    </source>
</evidence>
<dbReference type="InterPro" id="IPR001362">
    <property type="entry name" value="Glyco_hydro_32"/>
</dbReference>
<dbReference type="EMBL" id="JAPDPI010000003">
    <property type="protein sequence ID" value="MCW3804557.1"/>
    <property type="molecule type" value="Genomic_DNA"/>
</dbReference>
<evidence type="ECO:0000256" key="3">
    <source>
        <dbReference type="ARBA" id="ARBA00023295"/>
    </source>
</evidence>
<dbReference type="PROSITE" id="PS51257">
    <property type="entry name" value="PROKAR_LIPOPROTEIN"/>
    <property type="match status" value="1"/>
</dbReference>
<evidence type="ECO:0000256" key="4">
    <source>
        <dbReference type="RuleBase" id="RU362110"/>
    </source>
</evidence>
<dbReference type="Pfam" id="PF00251">
    <property type="entry name" value="Glyco_hydro_32N"/>
    <property type="match status" value="1"/>
</dbReference>
<dbReference type="InterPro" id="IPR023296">
    <property type="entry name" value="Glyco_hydro_beta-prop_sf"/>
</dbReference>
<protein>
    <submittedName>
        <fullName evidence="7">Glycoside hydrolase family 32 protein</fullName>
    </submittedName>
</protein>
<name>A0AAE3MCB9_9BACT</name>
<dbReference type="Proteomes" id="UP001207408">
    <property type="component" value="Unassembled WGS sequence"/>
</dbReference>
<evidence type="ECO:0000259" key="5">
    <source>
        <dbReference type="Pfam" id="PF00251"/>
    </source>
</evidence>
<organism evidence="7 8">
    <name type="scientific">Plebeiibacterium marinum</name>
    <dbReference type="NCBI Taxonomy" id="2992111"/>
    <lineage>
        <taxon>Bacteria</taxon>
        <taxon>Pseudomonadati</taxon>
        <taxon>Bacteroidota</taxon>
        <taxon>Bacteroidia</taxon>
        <taxon>Marinilabiliales</taxon>
        <taxon>Marinilabiliaceae</taxon>
        <taxon>Plebeiibacterium</taxon>
    </lineage>
</organism>
<accession>A0AAE3MCB9</accession>
<sequence>MKLSYIIYSLVLFSFISCSKDDTADVVSNPVLKHRNLRPLFHYSPQENWMNDPNGMVYYDGVYHLFYQYYPDGTNWGPMHWAHTVSTDLFHWEDKGIALYPDDMGYIFSGSAVVDKNNTAGFKSNDNDPLVAIFTHHKSNNGLQTQSLAYSTDKGETWTKYEGNPVLENPGIVDFRDPKVIWHEPTQKWIMTLAVLDHVSFYSSPNLIDWHLESEFGAGRGAQGGVWECPDLFPLQVEGSDEIKWVLLVSINPGGPNGGSATQYFIGSFDGTTFTSENNEIKWVDNGIDNYAGVTWSNISEKDGRRIFLGWMSNWIYAGATPTEGWRGEMTIPLELKLIQKNDQYLLAFEAVAELNNLMSDDDVLIIDTPQKSIELENNSIVEYGSYWAEIEMETENINDFEIKTGNGLESIFIRFDKVNSTLSIDRSECGISDFDQLFKKEIKCDIQPSEGKIVLDLIVDQSSLEILINGGEKVMTVLFFSEYKYNSFSISGSSNNSFIKYFKINSIQKSVNH</sequence>
<keyword evidence="2 4" id="KW-0378">Hydrolase</keyword>
<dbReference type="InterPro" id="IPR013148">
    <property type="entry name" value="Glyco_hydro_32_N"/>
</dbReference>
<dbReference type="SUPFAM" id="SSF75005">
    <property type="entry name" value="Arabinanase/levansucrase/invertase"/>
    <property type="match status" value="1"/>
</dbReference>
<comment type="caution">
    <text evidence="7">The sequence shown here is derived from an EMBL/GenBank/DDBJ whole genome shotgun (WGS) entry which is preliminary data.</text>
</comment>
<dbReference type="PROSITE" id="PS00609">
    <property type="entry name" value="GLYCOSYL_HYDROL_F32"/>
    <property type="match status" value="1"/>
</dbReference>
<dbReference type="InterPro" id="IPR018053">
    <property type="entry name" value="Glyco_hydro_32_AS"/>
</dbReference>
<dbReference type="PANTHER" id="PTHR42800:SF1">
    <property type="entry name" value="EXOINULINASE INUD (AFU_ORTHOLOGUE AFUA_5G00480)"/>
    <property type="match status" value="1"/>
</dbReference>
<dbReference type="InterPro" id="IPR013189">
    <property type="entry name" value="Glyco_hydro_32_C"/>
</dbReference>
<comment type="similarity">
    <text evidence="1 4">Belongs to the glycosyl hydrolase 32 family.</text>
</comment>
<reference evidence="7" key="1">
    <citation type="submission" date="2022-10" db="EMBL/GenBank/DDBJ databases">
        <authorList>
            <person name="Yu W.X."/>
        </authorList>
    </citation>
    <scope>NUCLEOTIDE SEQUENCE</scope>
    <source>
        <strain evidence="7">D04</strain>
    </source>
</reference>
<dbReference type="AlphaFoldDB" id="A0AAE3MCB9"/>
<dbReference type="CDD" id="cd18622">
    <property type="entry name" value="GH32_Inu-like"/>
    <property type="match status" value="1"/>
</dbReference>
<dbReference type="SUPFAM" id="SSF49899">
    <property type="entry name" value="Concanavalin A-like lectins/glucanases"/>
    <property type="match status" value="1"/>
</dbReference>
<feature type="domain" description="Glycosyl hydrolase family 32 C-terminal" evidence="6">
    <location>
        <begin position="378"/>
        <end position="497"/>
    </location>
</feature>
<dbReference type="PANTHER" id="PTHR42800">
    <property type="entry name" value="EXOINULINASE INUD (AFU_ORTHOLOGUE AFUA_5G00480)"/>
    <property type="match status" value="1"/>
</dbReference>
<dbReference type="GO" id="GO:0005987">
    <property type="term" value="P:sucrose catabolic process"/>
    <property type="evidence" value="ECO:0007669"/>
    <property type="project" value="TreeGrafter"/>
</dbReference>
<dbReference type="Pfam" id="PF08244">
    <property type="entry name" value="Glyco_hydro_32C"/>
    <property type="match status" value="1"/>
</dbReference>
<dbReference type="SMART" id="SM00640">
    <property type="entry name" value="Glyco_32"/>
    <property type="match status" value="1"/>
</dbReference>
<keyword evidence="8" id="KW-1185">Reference proteome</keyword>
<gene>
    <name evidence="7" type="ORF">OM074_02905</name>
</gene>
<dbReference type="RefSeq" id="WP_301197778.1">
    <property type="nucleotide sequence ID" value="NZ_JAPDPI010000003.1"/>
</dbReference>
<evidence type="ECO:0000259" key="6">
    <source>
        <dbReference type="Pfam" id="PF08244"/>
    </source>
</evidence>
<evidence type="ECO:0000313" key="7">
    <source>
        <dbReference type="EMBL" id="MCW3804557.1"/>
    </source>
</evidence>
<dbReference type="Gene3D" id="2.60.120.560">
    <property type="entry name" value="Exo-inulinase, domain 1"/>
    <property type="match status" value="1"/>
</dbReference>
<evidence type="ECO:0000313" key="8">
    <source>
        <dbReference type="Proteomes" id="UP001207408"/>
    </source>
</evidence>
<dbReference type="GO" id="GO:0004575">
    <property type="term" value="F:sucrose alpha-glucosidase activity"/>
    <property type="evidence" value="ECO:0007669"/>
    <property type="project" value="TreeGrafter"/>
</dbReference>
<evidence type="ECO:0000256" key="1">
    <source>
        <dbReference type="ARBA" id="ARBA00009902"/>
    </source>
</evidence>